<accession>A0A6B3NEV6</accession>
<comment type="caution">
    <text evidence="1">The sequence shown here is derived from an EMBL/GenBank/DDBJ whole genome shotgun (WGS) entry which is preliminary data.</text>
</comment>
<protein>
    <submittedName>
        <fullName evidence="1">Prenyltransferase</fullName>
    </submittedName>
</protein>
<dbReference type="GO" id="GO:0016740">
    <property type="term" value="F:transferase activity"/>
    <property type="evidence" value="ECO:0007669"/>
    <property type="project" value="UniProtKB-KW"/>
</dbReference>
<sequence>LHWRTGDAYYLLGEQEPKPNPSWFKAVVEYLEALKTLTDVDFPELHLEILQDLLKTLLGLEKMTEAQEIQRRGLKLLQRLLDESNRSDTSKQELARKFAGFHQNQSLEGT</sequence>
<name>A0A6B3NEV6_9CYAN</name>
<organism evidence="1">
    <name type="scientific">Symploca sp. SIO1C4</name>
    <dbReference type="NCBI Taxonomy" id="2607765"/>
    <lineage>
        <taxon>Bacteria</taxon>
        <taxon>Bacillati</taxon>
        <taxon>Cyanobacteriota</taxon>
        <taxon>Cyanophyceae</taxon>
        <taxon>Coleofasciculales</taxon>
        <taxon>Coleofasciculaceae</taxon>
        <taxon>Symploca</taxon>
    </lineage>
</organism>
<reference evidence="1" key="1">
    <citation type="submission" date="2019-11" db="EMBL/GenBank/DDBJ databases">
        <title>Genomic insights into an expanded diversity of filamentous marine cyanobacteria reveals the extraordinary biosynthetic potential of Moorea and Okeania.</title>
        <authorList>
            <person name="Ferreira Leao T."/>
            <person name="Wang M."/>
            <person name="Moss N."/>
            <person name="Da Silva R."/>
            <person name="Sanders J."/>
            <person name="Nurk S."/>
            <person name="Gurevich A."/>
            <person name="Humphrey G."/>
            <person name="Reher R."/>
            <person name="Zhu Q."/>
            <person name="Belda-Ferre P."/>
            <person name="Glukhov E."/>
            <person name="Rex R."/>
            <person name="Dorrestein P.C."/>
            <person name="Knight R."/>
            <person name="Pevzner P."/>
            <person name="Gerwick W.H."/>
            <person name="Gerwick L."/>
        </authorList>
    </citation>
    <scope>NUCLEOTIDE SEQUENCE</scope>
    <source>
        <strain evidence="1">SIO1C4</strain>
    </source>
</reference>
<keyword evidence="1" id="KW-0808">Transferase</keyword>
<feature type="non-terminal residue" evidence="1">
    <location>
        <position position="1"/>
    </location>
</feature>
<dbReference type="EMBL" id="JAAHFQ010000991">
    <property type="protein sequence ID" value="NER31926.1"/>
    <property type="molecule type" value="Genomic_DNA"/>
</dbReference>
<proteinExistence type="predicted"/>
<evidence type="ECO:0000313" key="1">
    <source>
        <dbReference type="EMBL" id="NER31926.1"/>
    </source>
</evidence>
<dbReference type="AlphaFoldDB" id="A0A6B3NEV6"/>
<gene>
    <name evidence="1" type="ORF">F6J89_31055</name>
</gene>